<comment type="caution">
    <text evidence="1">The sequence shown here is derived from an EMBL/GenBank/DDBJ whole genome shotgun (WGS) entry which is preliminary data.</text>
</comment>
<evidence type="ECO:0000313" key="2">
    <source>
        <dbReference type="Proteomes" id="UP001054945"/>
    </source>
</evidence>
<reference evidence="1 2" key="1">
    <citation type="submission" date="2021-06" db="EMBL/GenBank/DDBJ databases">
        <title>Caerostris extrusa draft genome.</title>
        <authorList>
            <person name="Kono N."/>
            <person name="Arakawa K."/>
        </authorList>
    </citation>
    <scope>NUCLEOTIDE SEQUENCE [LARGE SCALE GENOMIC DNA]</scope>
</reference>
<proteinExistence type="predicted"/>
<organism evidence="1 2">
    <name type="scientific">Caerostris extrusa</name>
    <name type="common">Bark spider</name>
    <name type="synonym">Caerostris bankana</name>
    <dbReference type="NCBI Taxonomy" id="172846"/>
    <lineage>
        <taxon>Eukaryota</taxon>
        <taxon>Metazoa</taxon>
        <taxon>Ecdysozoa</taxon>
        <taxon>Arthropoda</taxon>
        <taxon>Chelicerata</taxon>
        <taxon>Arachnida</taxon>
        <taxon>Araneae</taxon>
        <taxon>Araneomorphae</taxon>
        <taxon>Entelegynae</taxon>
        <taxon>Araneoidea</taxon>
        <taxon>Araneidae</taxon>
        <taxon>Caerostris</taxon>
    </lineage>
</organism>
<name>A0AAV4MPA8_CAEEX</name>
<protein>
    <submittedName>
        <fullName evidence="1">Uncharacterized protein</fullName>
    </submittedName>
</protein>
<dbReference type="EMBL" id="BPLR01020044">
    <property type="protein sequence ID" value="GIX74215.1"/>
    <property type="molecule type" value="Genomic_DNA"/>
</dbReference>
<sequence length="135" mass="15473">MTVLSAYRHLVIEIDDPGCAGNVVEHWPWVFHAVKSQARMASGKCCSFCTEVCLAEIENRKSLDLFERDSNTKAGRRDRFLLMTVLSAYKHLAIEIDDPFCSGNVVEHWPWVFYAVKSQARMTSRKFGIRPKMAF</sequence>
<keyword evidence="2" id="KW-1185">Reference proteome</keyword>
<accession>A0AAV4MPA8</accession>
<dbReference type="AlphaFoldDB" id="A0AAV4MPA8"/>
<evidence type="ECO:0000313" key="1">
    <source>
        <dbReference type="EMBL" id="GIX74215.1"/>
    </source>
</evidence>
<dbReference type="Proteomes" id="UP001054945">
    <property type="component" value="Unassembled WGS sequence"/>
</dbReference>
<gene>
    <name evidence="1" type="ORF">CEXT_332781</name>
</gene>